<protein>
    <submittedName>
        <fullName evidence="2">Uncharacterized protein</fullName>
    </submittedName>
</protein>
<reference evidence="2" key="1">
    <citation type="journal article" date="2020" name="Nature">
        <title>Giant virus diversity and host interactions through global metagenomics.</title>
        <authorList>
            <person name="Schulz F."/>
            <person name="Roux S."/>
            <person name="Paez-Espino D."/>
            <person name="Jungbluth S."/>
            <person name="Walsh D.A."/>
            <person name="Denef V.J."/>
            <person name="McMahon K.D."/>
            <person name="Konstantinidis K.T."/>
            <person name="Eloe-Fadrosh E.A."/>
            <person name="Kyrpides N.C."/>
            <person name="Woyke T."/>
        </authorList>
    </citation>
    <scope>NUCLEOTIDE SEQUENCE</scope>
    <source>
        <strain evidence="2">GVMAG-M-3300009161-52</strain>
    </source>
</reference>
<keyword evidence="1" id="KW-1133">Transmembrane helix</keyword>
<name>A0A6C0EY94_9ZZZZ</name>
<sequence>MSNWTLYDKVMYGGLGYSAFCLPTNFFKIIIAIIFPPIGEILCIIGDEISSNPPFLSWGVIQKLFSAENINKIIYSFILTTLFYIPGLIYTLSNIADSEYTTKF</sequence>
<dbReference type="AlphaFoldDB" id="A0A6C0EY94"/>
<evidence type="ECO:0000313" key="2">
    <source>
        <dbReference type="EMBL" id="QHT34097.1"/>
    </source>
</evidence>
<proteinExistence type="predicted"/>
<dbReference type="EMBL" id="MN738985">
    <property type="protein sequence ID" value="QHT34097.1"/>
    <property type="molecule type" value="Genomic_DNA"/>
</dbReference>
<evidence type="ECO:0000256" key="1">
    <source>
        <dbReference type="SAM" id="Phobius"/>
    </source>
</evidence>
<feature type="transmembrane region" description="Helical" evidence="1">
    <location>
        <begin position="12"/>
        <end position="35"/>
    </location>
</feature>
<accession>A0A6C0EY94</accession>
<feature type="transmembrane region" description="Helical" evidence="1">
    <location>
        <begin position="73"/>
        <end position="92"/>
    </location>
</feature>
<organism evidence="2">
    <name type="scientific">viral metagenome</name>
    <dbReference type="NCBI Taxonomy" id="1070528"/>
    <lineage>
        <taxon>unclassified sequences</taxon>
        <taxon>metagenomes</taxon>
        <taxon>organismal metagenomes</taxon>
    </lineage>
</organism>
<keyword evidence="1" id="KW-0812">Transmembrane</keyword>
<keyword evidence="1" id="KW-0472">Membrane</keyword>